<dbReference type="Proteomes" id="UP000325395">
    <property type="component" value="Unassembled WGS sequence"/>
</dbReference>
<evidence type="ECO:0000313" key="2">
    <source>
        <dbReference type="Proteomes" id="UP000325395"/>
    </source>
</evidence>
<accession>A0ABQ6WVU7</accession>
<reference evidence="1 2" key="1">
    <citation type="submission" date="2019-04" db="EMBL/GenBank/DDBJ databases">
        <authorList>
            <consortium name="DOE Joint Genome Institute"/>
            <person name="Mondo S."/>
            <person name="Kjaerbolling I."/>
            <person name="Vesth T."/>
            <person name="Frisvad J.C."/>
            <person name="Nybo J.L."/>
            <person name="Theobald S."/>
            <person name="Kildgaard S."/>
            <person name="Isbrandt T."/>
            <person name="Kuo A."/>
            <person name="Sato A."/>
            <person name="Lyhne E.K."/>
            <person name="Kogle M.E."/>
            <person name="Wiebenga A."/>
            <person name="Kun R.S."/>
            <person name="Lubbers R.J."/>
            <person name="Makela M.R."/>
            <person name="Barry K."/>
            <person name="Chovatia M."/>
            <person name="Clum A."/>
            <person name="Daum C."/>
            <person name="Haridas S."/>
            <person name="He G."/>
            <person name="LaButti K."/>
            <person name="Lipzen A."/>
            <person name="Riley R."/>
            <person name="Salamov A."/>
            <person name="Simmons B.A."/>
            <person name="Magnuson J.K."/>
            <person name="Henrissat B."/>
            <person name="Mortensen U.H."/>
            <person name="Larsen T.O."/>
            <person name="Devries R.P."/>
            <person name="Grigoriev I.V."/>
            <person name="Machida M."/>
            <person name="Baker S.E."/>
            <person name="Andersen M.R."/>
            <person name="Cantor M.N."/>
            <person name="Hua S.X."/>
        </authorList>
    </citation>
    <scope>NUCLEOTIDE SEQUENCE [LARGE SCALE GENOMIC DNA]</scope>
    <source>
        <strain evidence="1 2">CBS 117616</strain>
    </source>
</reference>
<gene>
    <name evidence="1" type="ORF">BDV36DRAFT_111399</name>
</gene>
<protein>
    <submittedName>
        <fullName evidence="1">Uncharacterized protein</fullName>
    </submittedName>
</protein>
<name>A0ABQ6WVU7_9EURO</name>
<sequence length="172" mass="19289">MPQHLESLLENVYILPTGTEALISSSNDLSKFHTAPNILLACSTSLAMPTLSGIYTSLTGQTLAIDEHGHLRIIDNDKQKTKLRADAEFWLCEDDGKIGKFGSPKKVTLHFQNKNYHIWVEPRGFSDGAYEYGLIPIEPNGQYSNQFLALKEGNQLEILQSWSDAAKFRCME</sequence>
<organism evidence="1 2">
    <name type="scientific">Aspergillus pseudocaelatus</name>
    <dbReference type="NCBI Taxonomy" id="1825620"/>
    <lineage>
        <taxon>Eukaryota</taxon>
        <taxon>Fungi</taxon>
        <taxon>Dikarya</taxon>
        <taxon>Ascomycota</taxon>
        <taxon>Pezizomycotina</taxon>
        <taxon>Eurotiomycetes</taxon>
        <taxon>Eurotiomycetidae</taxon>
        <taxon>Eurotiales</taxon>
        <taxon>Aspergillaceae</taxon>
        <taxon>Aspergillus</taxon>
        <taxon>Aspergillus subgen. Circumdati</taxon>
    </lineage>
</organism>
<proteinExistence type="predicted"/>
<evidence type="ECO:0000313" key="1">
    <source>
        <dbReference type="EMBL" id="KAE8420396.1"/>
    </source>
</evidence>
<keyword evidence="2" id="KW-1185">Reference proteome</keyword>
<dbReference type="EMBL" id="ML735709">
    <property type="protein sequence ID" value="KAE8420396.1"/>
    <property type="molecule type" value="Genomic_DNA"/>
</dbReference>